<name>A0A498RII2_9FIRM</name>
<organism evidence="2 3">
    <name type="scientific">Lucifera butyrica</name>
    <dbReference type="NCBI Taxonomy" id="1351585"/>
    <lineage>
        <taxon>Bacteria</taxon>
        <taxon>Bacillati</taxon>
        <taxon>Bacillota</taxon>
        <taxon>Negativicutes</taxon>
        <taxon>Veillonellales</taxon>
        <taxon>Veillonellaceae</taxon>
        <taxon>Lucifera</taxon>
    </lineage>
</organism>
<gene>
    <name evidence="2" type="ORF">LUCI_4161</name>
</gene>
<keyword evidence="3" id="KW-1185">Reference proteome</keyword>
<dbReference type="InterPro" id="IPR002921">
    <property type="entry name" value="Fungal_lipase-type"/>
</dbReference>
<protein>
    <submittedName>
        <fullName evidence="2">Lipase (Class 3)</fullName>
    </submittedName>
</protein>
<dbReference type="Gene3D" id="3.40.50.1820">
    <property type="entry name" value="alpha/beta hydrolase"/>
    <property type="match status" value="1"/>
</dbReference>
<dbReference type="InterPro" id="IPR029058">
    <property type="entry name" value="AB_hydrolase_fold"/>
</dbReference>
<dbReference type="EMBL" id="UPPP01000101">
    <property type="protein sequence ID" value="VBB08878.1"/>
    <property type="molecule type" value="Genomic_DNA"/>
</dbReference>
<sequence length="222" mass="24956">MITRAEYAALCVDIYHDENYMNPRDFGFTLIHSKEFPSGLYVETYQKISTGELVVVARGTEITNWKDDAADFNLGCNKVPGQYVDFKNYVNYIRDTNPNAVVSITGHSLAGAYVQLYDADMALYPDPKHGQITGETFGAPAMSAVVWNNWGLGLENKGFNLDNYRNFNSYLSVENVVRTGDPVPAAFWPCFELGRTVIVPQEGYTGLTAHSSIRYYYTSRSY</sequence>
<dbReference type="SUPFAM" id="SSF53474">
    <property type="entry name" value="alpha/beta-Hydrolases"/>
    <property type="match status" value="1"/>
</dbReference>
<accession>A0A498RII2</accession>
<proteinExistence type="predicted"/>
<dbReference type="AlphaFoldDB" id="A0A498RII2"/>
<evidence type="ECO:0000313" key="2">
    <source>
        <dbReference type="EMBL" id="VBB08878.1"/>
    </source>
</evidence>
<reference evidence="2 3" key="1">
    <citation type="submission" date="2018-06" db="EMBL/GenBank/DDBJ databases">
        <authorList>
            <person name="Strepis N."/>
        </authorList>
    </citation>
    <scope>NUCLEOTIDE SEQUENCE [LARGE SCALE GENOMIC DNA]</scope>
    <source>
        <strain evidence="2">LUCI</strain>
    </source>
</reference>
<evidence type="ECO:0000313" key="3">
    <source>
        <dbReference type="Proteomes" id="UP000277811"/>
    </source>
</evidence>
<dbReference type="Pfam" id="PF01764">
    <property type="entry name" value="Lipase_3"/>
    <property type="match status" value="1"/>
</dbReference>
<dbReference type="GO" id="GO:0006629">
    <property type="term" value="P:lipid metabolic process"/>
    <property type="evidence" value="ECO:0007669"/>
    <property type="project" value="InterPro"/>
</dbReference>
<feature type="domain" description="Fungal lipase-type" evidence="1">
    <location>
        <begin position="87"/>
        <end position="186"/>
    </location>
</feature>
<evidence type="ECO:0000259" key="1">
    <source>
        <dbReference type="Pfam" id="PF01764"/>
    </source>
</evidence>
<dbReference type="Proteomes" id="UP000277811">
    <property type="component" value="Unassembled WGS sequence"/>
</dbReference>